<dbReference type="Pfam" id="PF02424">
    <property type="entry name" value="ApbE"/>
    <property type="match status" value="2"/>
</dbReference>
<dbReference type="GO" id="GO:0016740">
    <property type="term" value="F:transferase activity"/>
    <property type="evidence" value="ECO:0007669"/>
    <property type="project" value="UniProtKB-KW"/>
</dbReference>
<dbReference type="PANTHER" id="PTHR30040:SF2">
    <property type="entry name" value="FAD:PROTEIN FMN TRANSFERASE"/>
    <property type="match status" value="1"/>
</dbReference>
<accession>A0ABT2NVD5</accession>
<keyword evidence="5 11" id="KW-0808">Transferase</keyword>
<organism evidence="11 12">
    <name type="scientific">Leuconostoc holzapfelii</name>
    <dbReference type="NCBI Taxonomy" id="434464"/>
    <lineage>
        <taxon>Bacteria</taxon>
        <taxon>Bacillati</taxon>
        <taxon>Bacillota</taxon>
        <taxon>Bacilli</taxon>
        <taxon>Lactobacillales</taxon>
        <taxon>Lactobacillaceae</taxon>
        <taxon>Leuconostoc</taxon>
    </lineage>
</organism>
<evidence type="ECO:0000313" key="12">
    <source>
        <dbReference type="Proteomes" id="UP001525857"/>
    </source>
</evidence>
<evidence type="ECO:0000256" key="1">
    <source>
        <dbReference type="ARBA" id="ARBA00001946"/>
    </source>
</evidence>
<evidence type="ECO:0000256" key="7">
    <source>
        <dbReference type="ARBA" id="ARBA00022827"/>
    </source>
</evidence>
<evidence type="ECO:0000256" key="4">
    <source>
        <dbReference type="ARBA" id="ARBA00022630"/>
    </source>
</evidence>
<keyword evidence="8" id="KW-0460">Magnesium</keyword>
<dbReference type="Gene3D" id="3.10.520.10">
    <property type="entry name" value="ApbE-like domains"/>
    <property type="match status" value="2"/>
</dbReference>
<keyword evidence="7" id="KW-0274">FAD</keyword>
<keyword evidence="6" id="KW-0479">Metal-binding</keyword>
<comment type="caution">
    <text evidence="11">The sequence shown here is derived from an EMBL/GenBank/DDBJ whole genome shotgun (WGS) entry which is preliminary data.</text>
</comment>
<evidence type="ECO:0000256" key="6">
    <source>
        <dbReference type="ARBA" id="ARBA00022723"/>
    </source>
</evidence>
<gene>
    <name evidence="11" type="ORF">D0501_04465</name>
</gene>
<evidence type="ECO:0000256" key="3">
    <source>
        <dbReference type="ARBA" id="ARBA00016337"/>
    </source>
</evidence>
<keyword evidence="4" id="KW-0285">Flavoprotein</keyword>
<name>A0ABT2NVD5_9LACO</name>
<dbReference type="EC" id="2.7.1.180" evidence="2"/>
<keyword evidence="12" id="KW-1185">Reference proteome</keyword>
<dbReference type="Proteomes" id="UP001525857">
    <property type="component" value="Unassembled WGS sequence"/>
</dbReference>
<dbReference type="InterPro" id="IPR003374">
    <property type="entry name" value="ApbE-like_sf"/>
</dbReference>
<dbReference type="EMBL" id="QVOV01000007">
    <property type="protein sequence ID" value="MCT8389324.1"/>
    <property type="molecule type" value="Genomic_DNA"/>
</dbReference>
<protein>
    <recommendedName>
        <fullName evidence="3">FAD:protein FMN transferase</fullName>
        <ecNumber evidence="2">2.7.1.180</ecNumber>
    </recommendedName>
    <alternativeName>
        <fullName evidence="9">Flavin transferase</fullName>
    </alternativeName>
</protein>
<dbReference type="SUPFAM" id="SSF143631">
    <property type="entry name" value="ApbE-like"/>
    <property type="match status" value="1"/>
</dbReference>
<evidence type="ECO:0000256" key="8">
    <source>
        <dbReference type="ARBA" id="ARBA00022842"/>
    </source>
</evidence>
<sequence length="315" mass="34836">MKRRPSVRNRHIFRTSVGQRKLGMVSKPRSKMRYHKRGNHMTAVIRTTTQQGVYQIAKTHFEKFTVPFTLELVYQPAQTSADKIAVLTAEVLPKIQTYLDWLDQTFSPFLPDSELSRFNRGELTLAATSDGFWTVWQLAETALKDTQGLFNAWHAGVYDPIGLVKGWGIAQCVTRFLAPLLATEYDLVAVGLNGGGDMQLLTRESVTDWTWEIGIQDPKKPDQVLAHLALHSGAVATSGTVARGEHIAYQTTGRHALSATVVTDDLTTADIWATSLIAANFETFGFDQRVPGTGLLVAANGDTRRWFAGQEVAAC</sequence>
<dbReference type="PANTHER" id="PTHR30040">
    <property type="entry name" value="THIAMINE BIOSYNTHESIS LIPOPROTEIN APBE"/>
    <property type="match status" value="1"/>
</dbReference>
<comment type="cofactor">
    <cofactor evidence="1">
        <name>Mg(2+)</name>
        <dbReference type="ChEBI" id="CHEBI:18420"/>
    </cofactor>
</comment>
<evidence type="ECO:0000256" key="5">
    <source>
        <dbReference type="ARBA" id="ARBA00022679"/>
    </source>
</evidence>
<evidence type="ECO:0000313" key="11">
    <source>
        <dbReference type="EMBL" id="MCT8389324.1"/>
    </source>
</evidence>
<reference evidence="11 12" key="1">
    <citation type="submission" date="2018-08" db="EMBL/GenBank/DDBJ databases">
        <title>Draft genome sequences of Leuconostoc spp. and Weissella spp. with biocontrol potential.</title>
        <authorList>
            <person name="Lo R."/>
            <person name="Ho V.T.T."/>
            <person name="Turner M.S."/>
        </authorList>
    </citation>
    <scope>NUCLEOTIDE SEQUENCE [LARGE SCALE GENOMIC DNA]</scope>
    <source>
        <strain evidence="11 12">733</strain>
    </source>
</reference>
<evidence type="ECO:0000256" key="10">
    <source>
        <dbReference type="ARBA" id="ARBA00048540"/>
    </source>
</evidence>
<dbReference type="InterPro" id="IPR024932">
    <property type="entry name" value="ApbE"/>
</dbReference>
<comment type="catalytic activity">
    <reaction evidence="10">
        <text>L-threonyl-[protein] + FAD = FMN-L-threonyl-[protein] + AMP + H(+)</text>
        <dbReference type="Rhea" id="RHEA:36847"/>
        <dbReference type="Rhea" id="RHEA-COMP:11060"/>
        <dbReference type="Rhea" id="RHEA-COMP:11061"/>
        <dbReference type="ChEBI" id="CHEBI:15378"/>
        <dbReference type="ChEBI" id="CHEBI:30013"/>
        <dbReference type="ChEBI" id="CHEBI:57692"/>
        <dbReference type="ChEBI" id="CHEBI:74257"/>
        <dbReference type="ChEBI" id="CHEBI:456215"/>
        <dbReference type="EC" id="2.7.1.180"/>
    </reaction>
</comment>
<proteinExistence type="predicted"/>
<evidence type="ECO:0000256" key="2">
    <source>
        <dbReference type="ARBA" id="ARBA00011955"/>
    </source>
</evidence>
<evidence type="ECO:0000256" key="9">
    <source>
        <dbReference type="ARBA" id="ARBA00031306"/>
    </source>
</evidence>